<dbReference type="Proteomes" id="UP000832011">
    <property type="component" value="Chromosome"/>
</dbReference>
<sequence>MPVTREQCYTALASLHLAPIFLQCYQQETLPDMMELYFRPPEVFFITPEIQVQYTNNVLIPILDEGSFDTAILLHPHTGALYRYSIELPQQPLHTFASWRQYLADLMLRIAELAEDDAEIVHLGNIIGFTDFDALFAFLALPYAADTASNTQFVQQF</sequence>
<accession>A0ABY4E6M7</accession>
<evidence type="ECO:0000313" key="1">
    <source>
        <dbReference type="EMBL" id="UOO90973.1"/>
    </source>
</evidence>
<gene>
    <name evidence="1" type="ORF">LVJ82_08425</name>
</gene>
<dbReference type="EMBL" id="CP091511">
    <property type="protein sequence ID" value="UOO90973.1"/>
    <property type="molecule type" value="Genomic_DNA"/>
</dbReference>
<organism evidence="1 2">
    <name type="scientific">Vitreoscilla massiliensis</name>
    <dbReference type="NCBI Taxonomy" id="1689272"/>
    <lineage>
        <taxon>Bacteria</taxon>
        <taxon>Pseudomonadati</taxon>
        <taxon>Pseudomonadota</taxon>
        <taxon>Betaproteobacteria</taxon>
        <taxon>Neisseriales</taxon>
        <taxon>Neisseriaceae</taxon>
        <taxon>Vitreoscilla</taxon>
    </lineage>
</organism>
<reference evidence="1 2" key="1">
    <citation type="journal article" date="2022" name="Res Sq">
        <title>Evolution of multicellular longitudinally dividing oral cavity symbionts (Neisseriaceae).</title>
        <authorList>
            <person name="Nyongesa S."/>
            <person name="Weber P."/>
            <person name="Bernet E."/>
            <person name="Pullido F."/>
            <person name="Nieckarz M."/>
            <person name="Delaby M."/>
            <person name="Nieves C."/>
            <person name="Viehboeck T."/>
            <person name="Krause N."/>
            <person name="Rivera-Millot A."/>
            <person name="Nakamura A."/>
            <person name="Vischer N."/>
            <person name="VanNieuwenhze M."/>
            <person name="Brun Y."/>
            <person name="Cava F."/>
            <person name="Bulgheresi S."/>
            <person name="Veyrier F."/>
        </authorList>
    </citation>
    <scope>NUCLEOTIDE SEQUENCE [LARGE SCALE GENOMIC DNA]</scope>
    <source>
        <strain evidence="1 2">SN4</strain>
    </source>
</reference>
<keyword evidence="2" id="KW-1185">Reference proteome</keyword>
<proteinExistence type="predicted"/>
<evidence type="ECO:0000313" key="2">
    <source>
        <dbReference type="Proteomes" id="UP000832011"/>
    </source>
</evidence>
<dbReference type="RefSeq" id="WP_058305253.1">
    <property type="nucleotide sequence ID" value="NZ_CABKVG010000006.1"/>
</dbReference>
<protein>
    <submittedName>
        <fullName evidence="1">Uncharacterized protein</fullName>
    </submittedName>
</protein>
<name>A0ABY4E6M7_9NEIS</name>